<dbReference type="STRING" id="504486.SAMN05660703_0036"/>
<gene>
    <name evidence="1" type="ORF">SAMN05660703_0036</name>
</gene>
<dbReference type="InterPro" id="IPR021272">
    <property type="entry name" value="DUF2851"/>
</dbReference>
<evidence type="ECO:0000313" key="2">
    <source>
        <dbReference type="Proteomes" id="UP000192360"/>
    </source>
</evidence>
<evidence type="ECO:0000313" key="1">
    <source>
        <dbReference type="EMBL" id="SMC31569.1"/>
    </source>
</evidence>
<dbReference type="OrthoDB" id="1005072at2"/>
<proteinExistence type="predicted"/>
<keyword evidence="2" id="KW-1185">Reference proteome</keyword>
<evidence type="ECO:0008006" key="3">
    <source>
        <dbReference type="Google" id="ProtNLM"/>
    </source>
</evidence>
<accession>A0A1W1Y607</accession>
<dbReference type="RefSeq" id="WP_084059288.1">
    <property type="nucleotide sequence ID" value="NZ_FWXO01000001.1"/>
</dbReference>
<reference evidence="1 2" key="1">
    <citation type="submission" date="2017-04" db="EMBL/GenBank/DDBJ databases">
        <authorList>
            <person name="Afonso C.L."/>
            <person name="Miller P.J."/>
            <person name="Scott M.A."/>
            <person name="Spackman E."/>
            <person name="Goraichik I."/>
            <person name="Dimitrov K.M."/>
            <person name="Suarez D.L."/>
            <person name="Swayne D.E."/>
        </authorList>
    </citation>
    <scope>NUCLEOTIDE SEQUENCE [LARGE SCALE GENOMIC DNA]</scope>
    <source>
        <strain evidence="1 2">DSM 21164</strain>
    </source>
</reference>
<organism evidence="1 2">
    <name type="scientific">Cellulophaga tyrosinoxydans</name>
    <dbReference type="NCBI Taxonomy" id="504486"/>
    <lineage>
        <taxon>Bacteria</taxon>
        <taxon>Pseudomonadati</taxon>
        <taxon>Bacteroidota</taxon>
        <taxon>Flavobacteriia</taxon>
        <taxon>Flavobacteriales</taxon>
        <taxon>Flavobacteriaceae</taxon>
        <taxon>Cellulophaga</taxon>
    </lineage>
</organism>
<protein>
    <recommendedName>
        <fullName evidence="3">DUF2851 domain-containing protein</fullName>
    </recommendedName>
</protein>
<dbReference type="AlphaFoldDB" id="A0A1W1Y607"/>
<dbReference type="EMBL" id="FWXO01000001">
    <property type="protein sequence ID" value="SMC31569.1"/>
    <property type="molecule type" value="Genomic_DNA"/>
</dbReference>
<sequence length="426" mass="49373">MREDFLHFIWKYKKLELADLKTTTNESIEIISLGSHNKLAGPDFFNARLKIKDQLWAGNVEIHVNSSDWYVHGHEMDANYDNVILHVVWDDDVSVYRRDNSLIPTLELKNYISHELVESYKSLLNNKAITFINCESELAKIDEFIFENWLERLYFERLESKSALVVTLLEKYNNDWEQVLFSLLLRNFGSKINADSFLSIAHQLKFSTVRKVSANVNELESLLFGLAGLLEDDKLDAYYLSLKKEYDYLSHKYGINNTGVLCPSFFKLRPPNFPTIRLSQFANVYARHNNLFSKLIEAKSVEDIYSLFNVSASSYWNTHFNFEKTSKKSEKKLSKKFTDLVIINTILPLKFNYAKYLGKQIDDEIVYIATQIGAEQNSIVEKYKNLNIKILNAAESQSILQLYNEYCSKNKCLECAIGNSLLKGNN</sequence>
<dbReference type="Proteomes" id="UP000192360">
    <property type="component" value="Unassembled WGS sequence"/>
</dbReference>
<dbReference type="Pfam" id="PF11013">
    <property type="entry name" value="DUF2851"/>
    <property type="match status" value="1"/>
</dbReference>
<name>A0A1W1Y607_9FLAO</name>